<proteinExistence type="predicted"/>
<evidence type="ECO:0008006" key="4">
    <source>
        <dbReference type="Google" id="ProtNLM"/>
    </source>
</evidence>
<reference evidence="2 3" key="1">
    <citation type="journal article" date="2020" name="Microbiol. Resour. Announc.">
        <title>Draft Genome Sequence of a Cladosporium Species Isolated from the Mesophotic Ascidian Didemnum maculosum.</title>
        <authorList>
            <person name="Gioti A."/>
            <person name="Siaperas R."/>
            <person name="Nikolaivits E."/>
            <person name="Le Goff G."/>
            <person name="Ouazzani J."/>
            <person name="Kotoulas G."/>
            <person name="Topakas E."/>
        </authorList>
    </citation>
    <scope>NUCLEOTIDE SEQUENCE [LARGE SCALE GENOMIC DNA]</scope>
    <source>
        <strain evidence="2 3">TM138-S3</strain>
    </source>
</reference>
<evidence type="ECO:0000313" key="2">
    <source>
        <dbReference type="EMBL" id="KAL1585825.1"/>
    </source>
</evidence>
<dbReference type="RefSeq" id="XP_069228931.1">
    <property type="nucleotide sequence ID" value="XM_069373681.1"/>
</dbReference>
<feature type="region of interest" description="Disordered" evidence="1">
    <location>
        <begin position="50"/>
        <end position="119"/>
    </location>
</feature>
<dbReference type="PANTHER" id="PTHR38111">
    <property type="entry name" value="ZN(2)-C6 FUNGAL-TYPE DOMAIN-CONTAINING PROTEIN-RELATED"/>
    <property type="match status" value="1"/>
</dbReference>
<comment type="caution">
    <text evidence="2">The sequence shown here is derived from an EMBL/GenBank/DDBJ whole genome shotgun (WGS) entry which is preliminary data.</text>
</comment>
<sequence>MNGHELLWVQVDGHKRSNSATVSTVRSQAMKHFRRRQRAEAVMAYRKSINAQSEDNIPDRTSDKTSKELPIREPTKRLKSEDPESPPRRPHKRTASLESSPSLRNPSISALLPNEEVEDASPGKRMLAYIQSQQSRQYLEQAVITAVRSPIFFRMKGADSCIRTIYPKNDWYSPAIVTMMSSWMIPWTTPMGLGNDAIGLLNIGCTTGDDRLLLEGRKRHLATVSALRQELQKPDLAPEGILATALNLLFCEVYRPVSSVADGENWTRHLAGLAGIMRGEYREQPSPHSASWLFMVYGQMDLILALVDRRLPLFGEQALKSRGKNTKPGSVDALLQLTGRLPALLHSTDAVRVTQSNDKNALVSIWHALLHLEESLFCWLTKFNPSKEILRACASPHPLTPSEPLPFSSYLEGMTMNFYWVARLLTASCLHDLQPLLPPNLRPEPRTDFSAEADRFAALLCRSLASLEEYCGGCISRGLAARAPLHFAEKWYELSGRGERLEWCRKVERELKEEMVWVNWDALLPWSFAALLWLA</sequence>
<accession>A0AB34KM47</accession>
<feature type="compositionally biased region" description="Basic and acidic residues" evidence="1">
    <location>
        <begin position="57"/>
        <end position="87"/>
    </location>
</feature>
<dbReference type="GeneID" id="96006519"/>
<evidence type="ECO:0000256" key="1">
    <source>
        <dbReference type="SAM" id="MobiDB-lite"/>
    </source>
</evidence>
<feature type="compositionally biased region" description="Polar residues" evidence="1">
    <location>
        <begin position="96"/>
        <end position="108"/>
    </location>
</feature>
<dbReference type="AlphaFoldDB" id="A0AB34KM47"/>
<gene>
    <name evidence="2" type="ORF">WHR41_05076</name>
</gene>
<dbReference type="InterPro" id="IPR053178">
    <property type="entry name" value="Osmoadaptation_assoc"/>
</dbReference>
<dbReference type="PANTHER" id="PTHR38111:SF2">
    <property type="entry name" value="FINGER DOMAIN PROTEIN, PUTATIVE (AFU_ORTHOLOGUE AFUA_1G01560)-RELATED"/>
    <property type="match status" value="1"/>
</dbReference>
<protein>
    <recommendedName>
        <fullName evidence="4">Tachykinin family protein</fullName>
    </recommendedName>
</protein>
<evidence type="ECO:0000313" key="3">
    <source>
        <dbReference type="Proteomes" id="UP000803884"/>
    </source>
</evidence>
<dbReference type="EMBL" id="JAAQHG020000017">
    <property type="protein sequence ID" value="KAL1585825.1"/>
    <property type="molecule type" value="Genomic_DNA"/>
</dbReference>
<dbReference type="Proteomes" id="UP000803884">
    <property type="component" value="Unassembled WGS sequence"/>
</dbReference>
<keyword evidence="3" id="KW-1185">Reference proteome</keyword>
<name>A0AB34KM47_9PEZI</name>
<organism evidence="2 3">
    <name type="scientific">Cladosporium halotolerans</name>
    <dbReference type="NCBI Taxonomy" id="1052096"/>
    <lineage>
        <taxon>Eukaryota</taxon>
        <taxon>Fungi</taxon>
        <taxon>Dikarya</taxon>
        <taxon>Ascomycota</taxon>
        <taxon>Pezizomycotina</taxon>
        <taxon>Dothideomycetes</taxon>
        <taxon>Dothideomycetidae</taxon>
        <taxon>Cladosporiales</taxon>
        <taxon>Cladosporiaceae</taxon>
        <taxon>Cladosporium</taxon>
    </lineage>
</organism>